<reference evidence="2" key="1">
    <citation type="journal article" date="2015" name="Nature">
        <title>Complex archaea that bridge the gap between prokaryotes and eukaryotes.</title>
        <authorList>
            <person name="Spang A."/>
            <person name="Saw J.H."/>
            <person name="Jorgensen S.L."/>
            <person name="Zaremba-Niedzwiedzka K."/>
            <person name="Martijn J."/>
            <person name="Lind A.E."/>
            <person name="van Eijk R."/>
            <person name="Schleper C."/>
            <person name="Guy L."/>
            <person name="Ettema T.J."/>
        </authorList>
    </citation>
    <scope>NUCLEOTIDE SEQUENCE</scope>
</reference>
<evidence type="ECO:0000256" key="1">
    <source>
        <dbReference type="SAM" id="Phobius"/>
    </source>
</evidence>
<keyword evidence="1" id="KW-1133">Transmembrane helix</keyword>
<feature type="transmembrane region" description="Helical" evidence="1">
    <location>
        <begin position="62"/>
        <end position="81"/>
    </location>
</feature>
<dbReference type="EMBL" id="LAZR01064252">
    <property type="protein sequence ID" value="KKK57891.1"/>
    <property type="molecule type" value="Genomic_DNA"/>
</dbReference>
<name>A0A0F8ZCZ9_9ZZZZ</name>
<evidence type="ECO:0000313" key="2">
    <source>
        <dbReference type="EMBL" id="KKK57891.1"/>
    </source>
</evidence>
<dbReference type="AlphaFoldDB" id="A0A0F8ZCZ9"/>
<organism evidence="2">
    <name type="scientific">marine sediment metagenome</name>
    <dbReference type="NCBI Taxonomy" id="412755"/>
    <lineage>
        <taxon>unclassified sequences</taxon>
        <taxon>metagenomes</taxon>
        <taxon>ecological metagenomes</taxon>
    </lineage>
</organism>
<keyword evidence="1" id="KW-0812">Transmembrane</keyword>
<keyword evidence="1" id="KW-0472">Membrane</keyword>
<gene>
    <name evidence="2" type="ORF">LCGC14_3049940</name>
</gene>
<sequence length="207" mass="23234">LYCAVRGFQAERRAWRWYVPAILASAFGMAVKEVMAVTPLLVLLYDIVFVSKSLKAALRRRWRLYTGLAATWSLLAVLFALTPQDAYGDFVVRSPLRHALTQPGVILYYLRLCVWPSPLLADYNWPYADSAAAVVPAGIVIAALLAGDPKPKKKDPHYIKGETDQQWVHRYLEQRFRRTLVAILNKAEKNGLTKAKLDPGIPEGLKG</sequence>
<feature type="non-terminal residue" evidence="2">
    <location>
        <position position="1"/>
    </location>
</feature>
<comment type="caution">
    <text evidence="2">The sequence shown here is derived from an EMBL/GenBank/DDBJ whole genome shotgun (WGS) entry which is preliminary data.</text>
</comment>
<feature type="transmembrane region" description="Helical" evidence="1">
    <location>
        <begin position="17"/>
        <end position="50"/>
    </location>
</feature>
<accession>A0A0F8ZCZ9</accession>
<proteinExistence type="predicted"/>
<feature type="transmembrane region" description="Helical" evidence="1">
    <location>
        <begin position="125"/>
        <end position="146"/>
    </location>
</feature>
<protein>
    <submittedName>
        <fullName evidence="2">Uncharacterized protein</fullName>
    </submittedName>
</protein>